<dbReference type="InterPro" id="IPR011650">
    <property type="entry name" value="Peptidase_M20_dimer"/>
</dbReference>
<keyword evidence="5" id="KW-0862">Zinc</keyword>
<dbReference type="Pfam" id="PF01546">
    <property type="entry name" value="Peptidase_M20"/>
    <property type="match status" value="1"/>
</dbReference>
<name>A0A2W5Z8R6_9BACT</name>
<gene>
    <name evidence="7" type="ORF">DLM65_11070</name>
</gene>
<evidence type="ECO:0000313" key="8">
    <source>
        <dbReference type="Proteomes" id="UP000248724"/>
    </source>
</evidence>
<dbReference type="SUPFAM" id="SSF53187">
    <property type="entry name" value="Zn-dependent exopeptidases"/>
    <property type="match status" value="1"/>
</dbReference>
<organism evidence="7 8">
    <name type="scientific">Candidatus Aeolococcus gillhamiae</name>
    <dbReference type="NCBI Taxonomy" id="3127015"/>
    <lineage>
        <taxon>Bacteria</taxon>
        <taxon>Bacillati</taxon>
        <taxon>Candidatus Dormiibacterota</taxon>
        <taxon>Candidatus Dormibacteria</taxon>
        <taxon>Candidatus Aeolococcales</taxon>
        <taxon>Candidatus Aeolococcaceae</taxon>
        <taxon>Candidatus Aeolococcus</taxon>
    </lineage>
</organism>
<dbReference type="Proteomes" id="UP000248724">
    <property type="component" value="Unassembled WGS sequence"/>
</dbReference>
<comment type="similarity">
    <text evidence="2">Belongs to the peptidase M20A family.</text>
</comment>
<dbReference type="Gene3D" id="3.30.70.360">
    <property type="match status" value="1"/>
</dbReference>
<sequence>MSEIAAEVTDLLQRLIRNGCINDGTPDSGQEIRSTELLADHLHGCGVEMTTFESLPGRASLLARLEGTDPAAPTLMLMGHTDVVPVDPEGWRRDPLGGELVDGVVWGRGAIDMLNLTASMAVATRRLATSGWRPRGTLLFLAVADEEAGGALGAGWLAEHEREAIRADYVITENGGVLQHTAAGERIGVTVGEKGICWCRVKVHGTPGHGSRPLHADNALVKAAEVVTRLSAYPTAAHITEAWRRWVAGMGFEPAIAEALVDPARIWEGLDQLPRGLAGMAHALTHLTASPNVIRGGEKTNVIPGRVDIEVDIRKVPGQTDEDVLEFFDTALGPLRSAVEIEVMQRDDPSESPVDTPLWDAINRAATAVYPEARCIPTLTPGGTDARFFRAMGVPAYGMALYSRAMSLQQFSEMFHANDERVDQESLRLTVELYGAVARDLLS</sequence>
<keyword evidence="4" id="KW-0378">Hydrolase</keyword>
<dbReference type="Pfam" id="PF07687">
    <property type="entry name" value="M20_dimer"/>
    <property type="match status" value="1"/>
</dbReference>
<dbReference type="Gene3D" id="3.40.630.10">
    <property type="entry name" value="Zn peptidases"/>
    <property type="match status" value="1"/>
</dbReference>
<evidence type="ECO:0000259" key="6">
    <source>
        <dbReference type="Pfam" id="PF07687"/>
    </source>
</evidence>
<comment type="caution">
    <text evidence="7">The sequence shown here is derived from an EMBL/GenBank/DDBJ whole genome shotgun (WGS) entry which is preliminary data.</text>
</comment>
<dbReference type="GO" id="GO:0016787">
    <property type="term" value="F:hydrolase activity"/>
    <property type="evidence" value="ECO:0007669"/>
    <property type="project" value="UniProtKB-KW"/>
</dbReference>
<dbReference type="PROSITE" id="PS00758">
    <property type="entry name" value="ARGE_DAPE_CPG2_1"/>
    <property type="match status" value="1"/>
</dbReference>
<evidence type="ECO:0000256" key="2">
    <source>
        <dbReference type="ARBA" id="ARBA00006247"/>
    </source>
</evidence>
<evidence type="ECO:0000256" key="1">
    <source>
        <dbReference type="ARBA" id="ARBA00001947"/>
    </source>
</evidence>
<protein>
    <submittedName>
        <fullName evidence="7">Peptidase M20 family protein</fullName>
    </submittedName>
</protein>
<dbReference type="SUPFAM" id="SSF55031">
    <property type="entry name" value="Bacterial exopeptidase dimerisation domain"/>
    <property type="match status" value="1"/>
</dbReference>
<evidence type="ECO:0000256" key="3">
    <source>
        <dbReference type="ARBA" id="ARBA00022723"/>
    </source>
</evidence>
<dbReference type="InterPro" id="IPR002933">
    <property type="entry name" value="Peptidase_M20"/>
</dbReference>
<dbReference type="InterPro" id="IPR036264">
    <property type="entry name" value="Bact_exopeptidase_dim_dom"/>
</dbReference>
<dbReference type="PIRSF" id="PIRSF036696">
    <property type="entry name" value="ACY-1"/>
    <property type="match status" value="1"/>
</dbReference>
<dbReference type="Gene3D" id="1.10.150.900">
    <property type="match status" value="1"/>
</dbReference>
<dbReference type="PANTHER" id="PTHR43808:SF8">
    <property type="entry name" value="PEPTIDASE M20 DIMERISATION DOMAIN-CONTAINING PROTEIN"/>
    <property type="match status" value="1"/>
</dbReference>
<dbReference type="AlphaFoldDB" id="A0A2W5Z8R6"/>
<dbReference type="PANTHER" id="PTHR43808">
    <property type="entry name" value="ACETYLORNITHINE DEACETYLASE"/>
    <property type="match status" value="1"/>
</dbReference>
<accession>A0A2W5Z8R6</accession>
<dbReference type="EMBL" id="QHBU01000212">
    <property type="protein sequence ID" value="PZR79295.1"/>
    <property type="molecule type" value="Genomic_DNA"/>
</dbReference>
<dbReference type="InterPro" id="IPR001261">
    <property type="entry name" value="ArgE/DapE_CS"/>
</dbReference>
<dbReference type="GO" id="GO:0046872">
    <property type="term" value="F:metal ion binding"/>
    <property type="evidence" value="ECO:0007669"/>
    <property type="project" value="UniProtKB-KW"/>
</dbReference>
<proteinExistence type="inferred from homology"/>
<keyword evidence="3" id="KW-0479">Metal-binding</keyword>
<feature type="domain" description="Peptidase M20 dimerisation" evidence="6">
    <location>
        <begin position="191"/>
        <end position="332"/>
    </location>
</feature>
<evidence type="ECO:0000256" key="5">
    <source>
        <dbReference type="ARBA" id="ARBA00022833"/>
    </source>
</evidence>
<comment type="cofactor">
    <cofactor evidence="1">
        <name>Zn(2+)</name>
        <dbReference type="ChEBI" id="CHEBI:29105"/>
    </cofactor>
</comment>
<dbReference type="InterPro" id="IPR050072">
    <property type="entry name" value="Peptidase_M20A"/>
</dbReference>
<evidence type="ECO:0000313" key="7">
    <source>
        <dbReference type="EMBL" id="PZR79295.1"/>
    </source>
</evidence>
<reference evidence="7 8" key="1">
    <citation type="journal article" date="2017" name="Nature">
        <title>Atmospheric trace gases support primary production in Antarctic desert surface soil.</title>
        <authorList>
            <person name="Ji M."/>
            <person name="Greening C."/>
            <person name="Vanwonterghem I."/>
            <person name="Carere C.R."/>
            <person name="Bay S.K."/>
            <person name="Steen J.A."/>
            <person name="Montgomery K."/>
            <person name="Lines T."/>
            <person name="Beardall J."/>
            <person name="van Dorst J."/>
            <person name="Snape I."/>
            <person name="Stott M.B."/>
            <person name="Hugenholtz P."/>
            <person name="Ferrari B.C."/>
        </authorList>
    </citation>
    <scope>NUCLEOTIDE SEQUENCE [LARGE SCALE GENOMIC DNA]</scope>
    <source>
        <strain evidence="7">RRmetagenome_bin12</strain>
    </source>
</reference>
<evidence type="ECO:0000256" key="4">
    <source>
        <dbReference type="ARBA" id="ARBA00022801"/>
    </source>
</evidence>